<evidence type="ECO:0000259" key="3">
    <source>
        <dbReference type="Pfam" id="PF23210"/>
    </source>
</evidence>
<feature type="domain" description="Maestro-like HEAT-repeats" evidence="2">
    <location>
        <begin position="106"/>
        <end position="328"/>
    </location>
</feature>
<dbReference type="FunCoup" id="F6WIP5">
    <property type="interactions" value="133"/>
</dbReference>
<dbReference type="InParanoid" id="F6WIP5"/>
<dbReference type="Ensembl" id="ENSOANT00000022210.3">
    <property type="protein sequence ID" value="ENSOANP00000022206.3"/>
    <property type="gene ID" value="ENSOANG00000014078.3"/>
</dbReference>
<dbReference type="Gene3D" id="1.25.10.10">
    <property type="entry name" value="Leucine-rich Repeat Variant"/>
    <property type="match status" value="1"/>
</dbReference>
<organism evidence="5 6">
    <name type="scientific">Ornithorhynchus anatinus</name>
    <name type="common">Duckbill platypus</name>
    <dbReference type="NCBI Taxonomy" id="9258"/>
    <lineage>
        <taxon>Eukaryota</taxon>
        <taxon>Metazoa</taxon>
        <taxon>Chordata</taxon>
        <taxon>Craniata</taxon>
        <taxon>Vertebrata</taxon>
        <taxon>Euteleostomi</taxon>
        <taxon>Mammalia</taxon>
        <taxon>Monotremata</taxon>
        <taxon>Ornithorhynchidae</taxon>
        <taxon>Ornithorhynchus</taxon>
    </lineage>
</organism>
<keyword evidence="1" id="KW-0677">Repeat</keyword>
<dbReference type="GO" id="GO:0005737">
    <property type="term" value="C:cytoplasm"/>
    <property type="evidence" value="ECO:0000318"/>
    <property type="project" value="GO_Central"/>
</dbReference>
<dbReference type="InterPro" id="IPR055406">
    <property type="entry name" value="HEAT_Maestro"/>
</dbReference>
<dbReference type="OMA" id="LLYTQEY"/>
<dbReference type="Proteomes" id="UP000002279">
    <property type="component" value="Chromosome 4"/>
</dbReference>
<reference evidence="5" key="2">
    <citation type="submission" date="2025-08" db="UniProtKB">
        <authorList>
            <consortium name="Ensembl"/>
        </authorList>
    </citation>
    <scope>IDENTIFICATION</scope>
    <source>
        <strain evidence="5">Glennie</strain>
    </source>
</reference>
<dbReference type="InterPro" id="IPR045206">
    <property type="entry name" value="Maestro_heat-like_prot"/>
</dbReference>
<gene>
    <name evidence="5" type="primary">LOC100681479</name>
</gene>
<reference evidence="5 6" key="1">
    <citation type="journal article" date="2008" name="Nature">
        <title>Genome analysis of the platypus reveals unique signatures of evolution.</title>
        <authorList>
            <person name="Warren W.C."/>
            <person name="Hillier L.W."/>
            <person name="Marshall Graves J.A."/>
            <person name="Birney E."/>
            <person name="Ponting C.P."/>
            <person name="Grutzner F."/>
            <person name="Belov K."/>
            <person name="Miller W."/>
            <person name="Clarke L."/>
            <person name="Chinwalla A.T."/>
            <person name="Yang S.P."/>
            <person name="Heger A."/>
            <person name="Locke D.P."/>
            <person name="Miethke P."/>
            <person name="Waters P.D."/>
            <person name="Veyrunes F."/>
            <person name="Fulton L."/>
            <person name="Fulton B."/>
            <person name="Graves T."/>
            <person name="Wallis J."/>
            <person name="Puente X.S."/>
            <person name="Lopez-Otin C."/>
            <person name="Ordonez G.R."/>
            <person name="Eichler E.E."/>
            <person name="Chen L."/>
            <person name="Cheng Z."/>
            <person name="Deakin J.E."/>
            <person name="Alsop A."/>
            <person name="Thompson K."/>
            <person name="Kirby P."/>
            <person name="Papenfuss A.T."/>
            <person name="Wakefield M.J."/>
            <person name="Olender T."/>
            <person name="Lancet D."/>
            <person name="Huttley G.A."/>
            <person name="Smit A.F."/>
            <person name="Pask A."/>
            <person name="Temple-Smith P."/>
            <person name="Batzer M.A."/>
            <person name="Walker J.A."/>
            <person name="Konkel M.K."/>
            <person name="Harris R.S."/>
            <person name="Whittington C.M."/>
            <person name="Wong E.S."/>
            <person name="Gemmell N.J."/>
            <person name="Buschiazzo E."/>
            <person name="Vargas Jentzsch I.M."/>
            <person name="Merkel A."/>
            <person name="Schmitz J."/>
            <person name="Zemann A."/>
            <person name="Churakov G."/>
            <person name="Kriegs J.O."/>
            <person name="Brosius J."/>
            <person name="Murchison E.P."/>
            <person name="Sachidanandam R."/>
            <person name="Smith C."/>
            <person name="Hannon G.J."/>
            <person name="Tsend-Ayush E."/>
            <person name="McMillan D."/>
            <person name="Attenborough R."/>
            <person name="Rens W."/>
            <person name="Ferguson-Smith M."/>
            <person name="Lefevre C.M."/>
            <person name="Sharp J.A."/>
            <person name="Nicholas K.R."/>
            <person name="Ray D.A."/>
            <person name="Kube M."/>
            <person name="Reinhardt R."/>
            <person name="Pringle T.H."/>
            <person name="Taylor J."/>
            <person name="Jones R.C."/>
            <person name="Nixon B."/>
            <person name="Dacheux J.L."/>
            <person name="Niwa H."/>
            <person name="Sekita Y."/>
            <person name="Huang X."/>
            <person name="Stark A."/>
            <person name="Kheradpour P."/>
            <person name="Kellis M."/>
            <person name="Flicek P."/>
            <person name="Chen Y."/>
            <person name="Webber C."/>
            <person name="Hardison R."/>
            <person name="Nelson J."/>
            <person name="Hallsworth-Pepin K."/>
            <person name="Delehaunty K."/>
            <person name="Markovic C."/>
            <person name="Minx P."/>
            <person name="Feng Y."/>
            <person name="Kremitzki C."/>
            <person name="Mitreva M."/>
            <person name="Glasscock J."/>
            <person name="Wylie T."/>
            <person name="Wohldmann P."/>
            <person name="Thiru P."/>
            <person name="Nhan M.N."/>
            <person name="Pohl C.S."/>
            <person name="Smith S.M."/>
            <person name="Hou S."/>
            <person name="Nefedov M."/>
            <person name="de Jong P.J."/>
            <person name="Renfree M.B."/>
            <person name="Mardis E.R."/>
            <person name="Wilson R.K."/>
        </authorList>
    </citation>
    <scope>NUCLEOTIDE SEQUENCE [LARGE SCALE GENOMIC DNA]</scope>
    <source>
        <strain evidence="5 6">Glennie</strain>
    </source>
</reference>
<protein>
    <recommendedName>
        <fullName evidence="7">Maestro heat-like repeat family member 5</fullName>
    </recommendedName>
</protein>
<name>F6WIP5_ORNAN</name>
<keyword evidence="6" id="KW-1185">Reference proteome</keyword>
<dbReference type="InterPro" id="IPR011989">
    <property type="entry name" value="ARM-like"/>
</dbReference>
<dbReference type="PANTHER" id="PTHR23120:SF6">
    <property type="entry name" value="MAESTRO HEAT-LIKE REPEAT FAMILY MEMBER 5"/>
    <property type="match status" value="1"/>
</dbReference>
<dbReference type="Bgee" id="ENSOANG00000014078">
    <property type="expression patterns" value="Expressed in testis"/>
</dbReference>
<evidence type="ECO:0000313" key="5">
    <source>
        <dbReference type="Ensembl" id="ENSOANP00000022206.3"/>
    </source>
</evidence>
<evidence type="ECO:0000256" key="1">
    <source>
        <dbReference type="ARBA" id="ARBA00022737"/>
    </source>
</evidence>
<dbReference type="GeneTree" id="ENSGT00940000163743"/>
<dbReference type="InterPro" id="IPR055408">
    <property type="entry name" value="HEAT_MROH2B-like"/>
</dbReference>
<evidence type="ECO:0000259" key="2">
    <source>
        <dbReference type="Pfam" id="PF21047"/>
    </source>
</evidence>
<evidence type="ECO:0000313" key="6">
    <source>
        <dbReference type="Proteomes" id="UP000002279"/>
    </source>
</evidence>
<evidence type="ECO:0008006" key="7">
    <source>
        <dbReference type="Google" id="ProtNLM"/>
    </source>
</evidence>
<feature type="domain" description="Maestro/Maestro-like HEAT-repeats" evidence="4">
    <location>
        <begin position="521"/>
        <end position="788"/>
    </location>
</feature>
<reference evidence="5" key="3">
    <citation type="submission" date="2025-09" db="UniProtKB">
        <authorList>
            <consortium name="Ensembl"/>
        </authorList>
    </citation>
    <scope>IDENTIFICATION</scope>
    <source>
        <strain evidence="5">Glennie</strain>
    </source>
</reference>
<evidence type="ECO:0000259" key="4">
    <source>
        <dbReference type="Pfam" id="PF23227"/>
    </source>
</evidence>
<dbReference type="SUPFAM" id="SSF48371">
    <property type="entry name" value="ARM repeat"/>
    <property type="match status" value="1"/>
</dbReference>
<dbReference type="Pfam" id="PF23227">
    <property type="entry name" value="HEAT_MROH2B_C"/>
    <property type="match status" value="1"/>
</dbReference>
<dbReference type="InterPro" id="IPR048465">
    <property type="entry name" value="Maestro-like_HEAT"/>
</dbReference>
<sequence length="796" mass="90504">MSPRIPPPPLFRQQALLAIAEFSNLRPILGKERGSNMLITCLHAVFTLPATEMLESQPPSNQTLFTRTVQALDQLLQSFIAENSSSGSLQFLLQYLETWLQSDRAHEHQRAMRSSILFLKDTVERLSLNPSLPVLRMGHLVGFLGLLLRDPVKDIQRYAHQGLVLLHQLLQQKASGKGSSARCQARCKNCQFPAFSDQNISNFQLIKAFGMYFSDSEFSELISTVLEALRIPNLSRREVASEMLLVVLEMYGPRMQQVGTIVRNLYTEISSVSYIDVQRDILLALSLLGKQHPRKVVRALLTFSLPFQSQAINMWKALGAEEKMAHRVIRILSLELRDRPSCKDLEKTQQEKTQLGTLAALNTIYELLYIREFRSTICSTFPGLLLGLLTEFRYLFELGIVEGNTSCISEEISEVKFLSPWRTCLEALKGLIWTTDYWEVFSFVKLQQGWDLFGKVETYSQGVTVLARAMSQYNCEIEGVLDQAAEGLRSSEERNHLVVILIFTEFLQNKATVEKLSRRAILSFLNAAGRDADPLVRGISLQGLSSLALQPEKGHLLRAQLVPLLAHIHEDSEQAVVGAMSVMAEILSRLELQGAGSIIIKVAHQLQRFFEDERDQVRRAAILLFGNAIYNGGQKFRKAMKNQAFRSLIPLLFHLVDQNLEVVMITKSTFMRCTIFLKWEFGKELFNQLAWGHGPSAQRAVFLYLMENNSGNHHLFLLQAISYLKSSQKNMKNAAIKFIGGIIQEYFSELCFYLTKEDLIILKRCFEELKQDGDAHLRRFALTYWEGLQEIARLMP</sequence>
<proteinExistence type="predicted"/>
<dbReference type="Pfam" id="PF21047">
    <property type="entry name" value="HEAT_Maestro"/>
    <property type="match status" value="1"/>
</dbReference>
<dbReference type="Pfam" id="PF23210">
    <property type="entry name" value="HEAT_Maestro_2"/>
    <property type="match status" value="1"/>
</dbReference>
<dbReference type="PANTHER" id="PTHR23120">
    <property type="entry name" value="MAESTRO-RELATED HEAT DOMAIN-CONTAINING"/>
    <property type="match status" value="1"/>
</dbReference>
<feature type="domain" description="MROH2B-like HEAT-repeats" evidence="3">
    <location>
        <begin position="12"/>
        <end position="80"/>
    </location>
</feature>
<accession>F6WIP5</accession>
<dbReference type="AlphaFoldDB" id="F6WIP5"/>
<dbReference type="InterPro" id="IPR016024">
    <property type="entry name" value="ARM-type_fold"/>
</dbReference>